<dbReference type="SMART" id="SM00499">
    <property type="entry name" value="AAI"/>
    <property type="match status" value="1"/>
</dbReference>
<dbReference type="Pfam" id="PF00234">
    <property type="entry name" value="Tryp_alpha_amyl"/>
    <property type="match status" value="1"/>
</dbReference>
<feature type="region of interest" description="Disordered" evidence="4">
    <location>
        <begin position="289"/>
        <end position="311"/>
    </location>
</feature>
<dbReference type="CDD" id="cd01960">
    <property type="entry name" value="nsLTP1"/>
    <property type="match status" value="1"/>
</dbReference>
<keyword evidence="2" id="KW-1015">Disulfide bond</keyword>
<dbReference type="InterPro" id="IPR027417">
    <property type="entry name" value="P-loop_NTPase"/>
</dbReference>
<dbReference type="InterPro" id="IPR006073">
    <property type="entry name" value="GTP-bd"/>
</dbReference>
<keyword evidence="3" id="KW-0813">Transport</keyword>
<evidence type="ECO:0000256" key="1">
    <source>
        <dbReference type="ARBA" id="ARBA00009748"/>
    </source>
</evidence>
<feature type="domain" description="Hflx-type G" evidence="5">
    <location>
        <begin position="181"/>
        <end position="311"/>
    </location>
</feature>
<evidence type="ECO:0000256" key="3">
    <source>
        <dbReference type="RuleBase" id="RU000628"/>
    </source>
</evidence>
<gene>
    <name evidence="6" type="ORF">VNO78_31875</name>
</gene>
<dbReference type="PANTHER" id="PTHR10229">
    <property type="entry name" value="GTP-BINDING PROTEIN HFLX"/>
    <property type="match status" value="1"/>
</dbReference>
<evidence type="ECO:0000313" key="7">
    <source>
        <dbReference type="Proteomes" id="UP001386955"/>
    </source>
</evidence>
<evidence type="ECO:0000256" key="2">
    <source>
        <dbReference type="ARBA" id="ARBA00023157"/>
    </source>
</evidence>
<dbReference type="InterPro" id="IPR030394">
    <property type="entry name" value="G_HFLX_dom"/>
</dbReference>
<dbReference type="InterPro" id="IPR016140">
    <property type="entry name" value="Bifunc_inhib/LTP/seed_store"/>
</dbReference>
<dbReference type="Pfam" id="PF01926">
    <property type="entry name" value="MMR_HSR1"/>
    <property type="match status" value="1"/>
</dbReference>
<accession>A0AAN9RZ76</accession>
<sequence length="311" mass="34760">MVTGLDAKPTITSSEPEPPVMDYNCEQVYTSFKMCVEYLIGGNGPSIDCCKSVSKVKSSAPTINERRAACKCFEEVAIRLPALNQDRFASLPNSCGVNMGFPLSKTTDCNKGRVVGEFEGRKNLANPWRDDEETWKCGNVEKFLFSKGGKEEGVLERMRTRGSEGQGFMSGAGETELQRRRLFATVDPRVRSAVLPSEKMVLFSDTVGFISDLPVQLVEAFHATLEEVVEADLLVHVVDSSAPNLDEHSSTMFQVLQQTGVSEEKLQSMIEVWNKIDMEEEYMDVDEHLDDEDEGENEDADENNIFNGQWR</sequence>
<dbReference type="Proteomes" id="UP001386955">
    <property type="component" value="Unassembled WGS sequence"/>
</dbReference>
<protein>
    <recommendedName>
        <fullName evidence="3">Non-specific lipid-transfer protein</fullName>
    </recommendedName>
</protein>
<dbReference type="GO" id="GO:0006869">
    <property type="term" value="P:lipid transport"/>
    <property type="evidence" value="ECO:0007669"/>
    <property type="project" value="InterPro"/>
</dbReference>
<dbReference type="SUPFAM" id="SSF52540">
    <property type="entry name" value="P-loop containing nucleoside triphosphate hydrolases"/>
    <property type="match status" value="1"/>
</dbReference>
<keyword evidence="3" id="KW-0446">Lipid-binding</keyword>
<dbReference type="GO" id="GO:0005737">
    <property type="term" value="C:cytoplasm"/>
    <property type="evidence" value="ECO:0007669"/>
    <property type="project" value="TreeGrafter"/>
</dbReference>
<dbReference type="InterPro" id="IPR036312">
    <property type="entry name" value="Bifun_inhib/LTP/seed_sf"/>
</dbReference>
<dbReference type="GO" id="GO:0005525">
    <property type="term" value="F:GTP binding"/>
    <property type="evidence" value="ECO:0007669"/>
    <property type="project" value="InterPro"/>
</dbReference>
<dbReference type="InterPro" id="IPR000528">
    <property type="entry name" value="Plant_nsLTP"/>
</dbReference>
<comment type="function">
    <text evidence="3">Plant non-specific lipid-transfer proteins transfer phospholipids as well as galactolipids across membranes. May play a role in wax or cutin deposition in the cell walls of expanding epidermal cells and certain secretory tissues.</text>
</comment>
<dbReference type="EMBL" id="JAYMYS010000008">
    <property type="protein sequence ID" value="KAK7385912.1"/>
    <property type="molecule type" value="Genomic_DNA"/>
</dbReference>
<comment type="similarity">
    <text evidence="1 3">Belongs to the plant LTP family.</text>
</comment>
<dbReference type="SUPFAM" id="SSF47699">
    <property type="entry name" value="Bifunctional inhibitor/lipid-transfer protein/seed storage 2S albumin"/>
    <property type="match status" value="1"/>
</dbReference>
<dbReference type="AlphaFoldDB" id="A0AAN9RZ76"/>
<dbReference type="GO" id="GO:0008289">
    <property type="term" value="F:lipid binding"/>
    <property type="evidence" value="ECO:0007669"/>
    <property type="project" value="UniProtKB-KW"/>
</dbReference>
<dbReference type="Gene3D" id="1.10.110.10">
    <property type="entry name" value="Plant lipid-transfer and hydrophobic proteins"/>
    <property type="match status" value="1"/>
</dbReference>
<evidence type="ECO:0000313" key="6">
    <source>
        <dbReference type="EMBL" id="KAK7385912.1"/>
    </source>
</evidence>
<dbReference type="PRINTS" id="PR00382">
    <property type="entry name" value="LIPIDTRNSFER"/>
</dbReference>
<comment type="caution">
    <text evidence="6">The sequence shown here is derived from an EMBL/GenBank/DDBJ whole genome shotgun (WGS) entry which is preliminary data.</text>
</comment>
<name>A0AAN9RZ76_PSOTE</name>
<evidence type="ECO:0000259" key="5">
    <source>
        <dbReference type="PROSITE" id="PS51705"/>
    </source>
</evidence>
<reference evidence="6 7" key="1">
    <citation type="submission" date="2024-01" db="EMBL/GenBank/DDBJ databases">
        <title>The genomes of 5 underutilized Papilionoideae crops provide insights into root nodulation and disease resistanc.</title>
        <authorList>
            <person name="Jiang F."/>
        </authorList>
    </citation>
    <scope>NUCLEOTIDE SEQUENCE [LARGE SCALE GENOMIC DNA]</scope>
    <source>
        <strain evidence="6">DUOXIRENSHENG_FW03</strain>
        <tissue evidence="6">Leaves</tissue>
    </source>
</reference>
<dbReference type="InterPro" id="IPR016496">
    <property type="entry name" value="GTPase_HflX"/>
</dbReference>
<organism evidence="6 7">
    <name type="scientific">Psophocarpus tetragonolobus</name>
    <name type="common">Winged bean</name>
    <name type="synonym">Dolichos tetragonolobus</name>
    <dbReference type="NCBI Taxonomy" id="3891"/>
    <lineage>
        <taxon>Eukaryota</taxon>
        <taxon>Viridiplantae</taxon>
        <taxon>Streptophyta</taxon>
        <taxon>Embryophyta</taxon>
        <taxon>Tracheophyta</taxon>
        <taxon>Spermatophyta</taxon>
        <taxon>Magnoliopsida</taxon>
        <taxon>eudicotyledons</taxon>
        <taxon>Gunneridae</taxon>
        <taxon>Pentapetalae</taxon>
        <taxon>rosids</taxon>
        <taxon>fabids</taxon>
        <taxon>Fabales</taxon>
        <taxon>Fabaceae</taxon>
        <taxon>Papilionoideae</taxon>
        <taxon>50 kb inversion clade</taxon>
        <taxon>NPAAA clade</taxon>
        <taxon>indigoferoid/millettioid clade</taxon>
        <taxon>Phaseoleae</taxon>
        <taxon>Psophocarpus</taxon>
    </lineage>
</organism>
<keyword evidence="7" id="KW-1185">Reference proteome</keyword>
<dbReference type="GO" id="GO:0043022">
    <property type="term" value="F:ribosome binding"/>
    <property type="evidence" value="ECO:0007669"/>
    <property type="project" value="TreeGrafter"/>
</dbReference>
<proteinExistence type="inferred from homology"/>
<evidence type="ECO:0000256" key="4">
    <source>
        <dbReference type="SAM" id="MobiDB-lite"/>
    </source>
</evidence>
<feature type="compositionally biased region" description="Acidic residues" evidence="4">
    <location>
        <begin position="289"/>
        <end position="302"/>
    </location>
</feature>
<dbReference type="PANTHER" id="PTHR10229:SF8">
    <property type="entry name" value="GTPASE HFLX"/>
    <property type="match status" value="1"/>
</dbReference>
<dbReference type="Gene3D" id="3.40.50.300">
    <property type="entry name" value="P-loop containing nucleotide triphosphate hydrolases"/>
    <property type="match status" value="1"/>
</dbReference>
<dbReference type="PROSITE" id="PS51705">
    <property type="entry name" value="G_HFLX"/>
    <property type="match status" value="1"/>
</dbReference>